<dbReference type="InterPro" id="IPR036812">
    <property type="entry name" value="NAD(P)_OxRdtase_dom_sf"/>
</dbReference>
<dbReference type="SUPFAM" id="SSF51430">
    <property type="entry name" value="NAD(P)-linked oxidoreductase"/>
    <property type="match status" value="1"/>
</dbReference>
<name>M8BGV6_AEGTA</name>
<accession>M8BGV6</accession>
<dbReference type="EnsemblPlants" id="EMT21194">
    <property type="protein sequence ID" value="EMT21194"/>
    <property type="gene ID" value="F775_00167"/>
</dbReference>
<dbReference type="InterPro" id="IPR050523">
    <property type="entry name" value="AKR_Detox_Biosynth"/>
</dbReference>
<dbReference type="AlphaFoldDB" id="M8BGV6"/>
<dbReference type="Gene3D" id="3.60.10.10">
    <property type="entry name" value="Endonuclease/exonuclease/phosphatase"/>
    <property type="match status" value="1"/>
</dbReference>
<evidence type="ECO:0000313" key="1">
    <source>
        <dbReference type="EnsemblPlants" id="EMT21194"/>
    </source>
</evidence>
<reference evidence="1" key="1">
    <citation type="submission" date="2015-06" db="UniProtKB">
        <authorList>
            <consortium name="EnsemblPlants"/>
        </authorList>
    </citation>
    <scope>IDENTIFICATION</scope>
</reference>
<organism evidence="1">
    <name type="scientific">Aegilops tauschii</name>
    <name type="common">Tausch's goatgrass</name>
    <name type="synonym">Aegilops squarrosa</name>
    <dbReference type="NCBI Taxonomy" id="37682"/>
    <lineage>
        <taxon>Eukaryota</taxon>
        <taxon>Viridiplantae</taxon>
        <taxon>Streptophyta</taxon>
        <taxon>Embryophyta</taxon>
        <taxon>Tracheophyta</taxon>
        <taxon>Spermatophyta</taxon>
        <taxon>Magnoliopsida</taxon>
        <taxon>Liliopsida</taxon>
        <taxon>Poales</taxon>
        <taxon>Poaceae</taxon>
        <taxon>BOP clade</taxon>
        <taxon>Pooideae</taxon>
        <taxon>Triticodae</taxon>
        <taxon>Triticeae</taxon>
        <taxon>Triticinae</taxon>
        <taxon>Aegilops</taxon>
    </lineage>
</organism>
<dbReference type="InterPro" id="IPR014722">
    <property type="entry name" value="Rib_uL2_dom2"/>
</dbReference>
<protein>
    <submittedName>
        <fullName evidence="1">Putative 60S ribosomal protein L14</fullName>
    </submittedName>
</protein>
<sequence length="547" mass="61035">MVVYACCTHATISWGVEFDWHCLPPRGRSGGILLGVKCESLEVVNVVYGDFAVKFRVRSKIDGFRWALVAVYGAAQPEFKPDLLADLVKICGDERLLILVGEGEGVDFNIIRRGEEKNNDNFDGRWSFMFNTIIESLDLREIDLTGRQFTWADSLSVPTYEKLDRVLTSVEWEQKFPLVTPFKRFVLIGRVALVNYGKDYSRLVVIVDVVDQNRNVEDTVHREVEIMQHLSGHPAVVTLKAVCSGCKSKLKGRRRLGVRDYISLLSFIFCPKYKCINLIMGFSVMAAKRQHGVEMQVVSTLKALRSVGVLGSMQSIGDVVVISATATQWGDASDQAAAAYSLGDLHKGAAKISNDILDYVGISFSKDLGIYETKTDFCIISRIDFLLLDMFVGMCKNRVSVYATTKNSTTIYATNGAICVRCNLLILTRVECPTFPKMAPKTCPQPEPAKLPYKKLGDSDLLISETTLGIMIFGEQSTEKESHDMLSYSFNQVINILHTAEIAEYMHKTAKDSRQAQYIGVSNETPYGVMQFVHAEKLDGLPKIMSI</sequence>
<dbReference type="InterPro" id="IPR008991">
    <property type="entry name" value="Translation_prot_SH3-like_sf"/>
</dbReference>
<dbReference type="PANTHER" id="PTHR43364:SF11">
    <property type="entry name" value="NADP-DEPENDENT OXIDOREDUCTASE DOMAIN-CONTAINING PROTEIN"/>
    <property type="match status" value="1"/>
</dbReference>
<dbReference type="SUPFAM" id="SSF56219">
    <property type="entry name" value="DNase I-like"/>
    <property type="match status" value="1"/>
</dbReference>
<dbReference type="InterPro" id="IPR036691">
    <property type="entry name" value="Endo/exonu/phosph_ase_sf"/>
</dbReference>
<dbReference type="CDD" id="cd23702">
    <property type="entry name" value="eL14"/>
    <property type="match status" value="1"/>
</dbReference>
<dbReference type="SUPFAM" id="SSF50104">
    <property type="entry name" value="Translation proteins SH3-like domain"/>
    <property type="match status" value="1"/>
</dbReference>
<proteinExistence type="predicted"/>
<dbReference type="PANTHER" id="PTHR43364">
    <property type="entry name" value="NADH-SPECIFIC METHYLGLYOXAL REDUCTASE-RELATED"/>
    <property type="match status" value="1"/>
</dbReference>
<dbReference type="Gene3D" id="2.30.30.30">
    <property type="match status" value="1"/>
</dbReference>